<evidence type="ECO:0000313" key="1">
    <source>
        <dbReference type="EMBL" id="KYM85978.1"/>
    </source>
</evidence>
<dbReference type="Proteomes" id="UP000078540">
    <property type="component" value="Unassembled WGS sequence"/>
</dbReference>
<name>A0A151I4I6_9HYME</name>
<sequence length="65" mass="7528">MPDTYNGSAPFHEFFTQFNLIASANLWEEETKTAVLLTYSLGKAHTILESMQNLENLQFEELKKF</sequence>
<dbReference type="EMBL" id="KQ976446">
    <property type="protein sequence ID" value="KYM85978.1"/>
    <property type="molecule type" value="Genomic_DNA"/>
</dbReference>
<gene>
    <name evidence="1" type="ORF">ALC53_04339</name>
</gene>
<proteinExistence type="predicted"/>
<protein>
    <submittedName>
        <fullName evidence="1">Uncharacterized protein</fullName>
    </submittedName>
</protein>
<organism evidence="1 2">
    <name type="scientific">Atta colombica</name>
    <dbReference type="NCBI Taxonomy" id="520822"/>
    <lineage>
        <taxon>Eukaryota</taxon>
        <taxon>Metazoa</taxon>
        <taxon>Ecdysozoa</taxon>
        <taxon>Arthropoda</taxon>
        <taxon>Hexapoda</taxon>
        <taxon>Insecta</taxon>
        <taxon>Pterygota</taxon>
        <taxon>Neoptera</taxon>
        <taxon>Endopterygota</taxon>
        <taxon>Hymenoptera</taxon>
        <taxon>Apocrita</taxon>
        <taxon>Aculeata</taxon>
        <taxon>Formicoidea</taxon>
        <taxon>Formicidae</taxon>
        <taxon>Myrmicinae</taxon>
        <taxon>Atta</taxon>
    </lineage>
</organism>
<accession>A0A151I4I6</accession>
<keyword evidence="2" id="KW-1185">Reference proteome</keyword>
<dbReference type="STRING" id="520822.A0A151I4I6"/>
<evidence type="ECO:0000313" key="2">
    <source>
        <dbReference type="Proteomes" id="UP000078540"/>
    </source>
</evidence>
<reference evidence="1 2" key="1">
    <citation type="submission" date="2015-09" db="EMBL/GenBank/DDBJ databases">
        <title>Atta colombica WGS genome.</title>
        <authorList>
            <person name="Nygaard S."/>
            <person name="Hu H."/>
            <person name="Boomsma J."/>
            <person name="Zhang G."/>
        </authorList>
    </citation>
    <scope>NUCLEOTIDE SEQUENCE [LARGE SCALE GENOMIC DNA]</scope>
    <source>
        <strain evidence="1">Treedump-2</strain>
        <tissue evidence="1">Whole body</tissue>
    </source>
</reference>
<dbReference type="AlphaFoldDB" id="A0A151I4I6"/>